<gene>
    <name evidence="1" type="ORF">DdX_13120</name>
</gene>
<dbReference type="AlphaFoldDB" id="A0AAD4R2W4"/>
<organism evidence="1 2">
    <name type="scientific">Ditylenchus destructor</name>
    <dbReference type="NCBI Taxonomy" id="166010"/>
    <lineage>
        <taxon>Eukaryota</taxon>
        <taxon>Metazoa</taxon>
        <taxon>Ecdysozoa</taxon>
        <taxon>Nematoda</taxon>
        <taxon>Chromadorea</taxon>
        <taxon>Rhabditida</taxon>
        <taxon>Tylenchina</taxon>
        <taxon>Tylenchomorpha</taxon>
        <taxon>Sphaerularioidea</taxon>
        <taxon>Anguinidae</taxon>
        <taxon>Anguininae</taxon>
        <taxon>Ditylenchus</taxon>
    </lineage>
</organism>
<sequence>MAQEQLSLWPVWPKSRHPSGPYGPRAGIHLARMAQEQLSLWPVWPKSSYPSGPYGPRAAIHLARMAQKQCAFVWLFSGVKAPERRESSELRWNTI</sequence>
<reference evidence="1" key="1">
    <citation type="submission" date="2022-01" db="EMBL/GenBank/DDBJ databases">
        <title>Genome Sequence Resource for Two Populations of Ditylenchus destructor, the Migratory Endoparasitic Phytonematode.</title>
        <authorList>
            <person name="Zhang H."/>
            <person name="Lin R."/>
            <person name="Xie B."/>
        </authorList>
    </citation>
    <scope>NUCLEOTIDE SEQUENCE</scope>
    <source>
        <strain evidence="1">BazhouSP</strain>
    </source>
</reference>
<dbReference type="EMBL" id="JAKKPZ010000049">
    <property type="protein sequence ID" value="KAI1706279.1"/>
    <property type="molecule type" value="Genomic_DNA"/>
</dbReference>
<comment type="caution">
    <text evidence="1">The sequence shown here is derived from an EMBL/GenBank/DDBJ whole genome shotgun (WGS) entry which is preliminary data.</text>
</comment>
<keyword evidence="2" id="KW-1185">Reference proteome</keyword>
<name>A0AAD4R2W4_9BILA</name>
<protein>
    <submittedName>
        <fullName evidence="1">Uncharacterized protein</fullName>
    </submittedName>
</protein>
<proteinExistence type="predicted"/>
<accession>A0AAD4R2W4</accession>
<evidence type="ECO:0000313" key="1">
    <source>
        <dbReference type="EMBL" id="KAI1706279.1"/>
    </source>
</evidence>
<evidence type="ECO:0000313" key="2">
    <source>
        <dbReference type="Proteomes" id="UP001201812"/>
    </source>
</evidence>
<dbReference type="Proteomes" id="UP001201812">
    <property type="component" value="Unassembled WGS sequence"/>
</dbReference>